<comment type="caution">
    <text evidence="4">The sequence shown here is derived from an EMBL/GenBank/DDBJ whole genome shotgun (WGS) entry which is preliminary data.</text>
</comment>
<evidence type="ECO:0000313" key="5">
    <source>
        <dbReference type="Proteomes" id="UP000035489"/>
    </source>
</evidence>
<dbReference type="PANTHER" id="PTHR43420">
    <property type="entry name" value="ACETYLTRANSFERASE"/>
    <property type="match status" value="1"/>
</dbReference>
<sequence>MVRQIILNGLSDFNRNAFMPDLKTEDLAVVIRAVDSRTIVGGLWAHTGWEWLTIELIFVPESLRKQGIARSLIAMAEKEAIRRGCHSAWLDTLNSEALALYERLGYGCFGELKDFPKGSSRFFLQKKLAAEVS</sequence>
<name>A0A0H1RIG2_9HYPH</name>
<feature type="domain" description="N-acetyltransferase" evidence="3">
    <location>
        <begin position="1"/>
        <end position="129"/>
    </location>
</feature>
<organism evidence="4 5">
    <name type="scientific">Microvirga vignae</name>
    <dbReference type="NCBI Taxonomy" id="1225564"/>
    <lineage>
        <taxon>Bacteria</taxon>
        <taxon>Pseudomonadati</taxon>
        <taxon>Pseudomonadota</taxon>
        <taxon>Alphaproteobacteria</taxon>
        <taxon>Hyphomicrobiales</taxon>
        <taxon>Methylobacteriaceae</taxon>
        <taxon>Microvirga</taxon>
    </lineage>
</organism>
<dbReference type="CDD" id="cd04301">
    <property type="entry name" value="NAT_SF"/>
    <property type="match status" value="1"/>
</dbReference>
<evidence type="ECO:0000256" key="1">
    <source>
        <dbReference type="ARBA" id="ARBA00022679"/>
    </source>
</evidence>
<dbReference type="PROSITE" id="PS51186">
    <property type="entry name" value="GNAT"/>
    <property type="match status" value="1"/>
</dbReference>
<evidence type="ECO:0000313" key="4">
    <source>
        <dbReference type="EMBL" id="KLK95030.1"/>
    </source>
</evidence>
<dbReference type="InterPro" id="IPR016181">
    <property type="entry name" value="Acyl_CoA_acyltransferase"/>
</dbReference>
<dbReference type="EMBL" id="LCYG01000003">
    <property type="protein sequence ID" value="KLK95030.1"/>
    <property type="molecule type" value="Genomic_DNA"/>
</dbReference>
<dbReference type="InterPro" id="IPR000182">
    <property type="entry name" value="GNAT_dom"/>
</dbReference>
<proteinExistence type="predicted"/>
<dbReference type="Proteomes" id="UP000035489">
    <property type="component" value="Unassembled WGS sequence"/>
</dbReference>
<dbReference type="Gene3D" id="3.40.630.30">
    <property type="match status" value="1"/>
</dbReference>
<dbReference type="SUPFAM" id="SSF55729">
    <property type="entry name" value="Acyl-CoA N-acyltransferases (Nat)"/>
    <property type="match status" value="1"/>
</dbReference>
<keyword evidence="5" id="KW-1185">Reference proteome</keyword>
<protein>
    <recommendedName>
        <fullName evidence="3">N-acetyltransferase domain-containing protein</fullName>
    </recommendedName>
</protein>
<evidence type="ECO:0000256" key="2">
    <source>
        <dbReference type="ARBA" id="ARBA00023315"/>
    </source>
</evidence>
<reference evidence="4 5" key="1">
    <citation type="submission" date="2015-05" db="EMBL/GenBank/DDBJ databases">
        <title>Draft genome sequence of Microvirga vignae strain BR3299, a novel nitrogen fixing bacteria isolated from Brazil semi-aired region.</title>
        <authorList>
            <person name="Zilli J.E."/>
            <person name="Passos S.R."/>
            <person name="Leite J."/>
            <person name="Baldani J.I."/>
            <person name="Xavier G.R."/>
            <person name="Rumjaneck N.G."/>
            <person name="Simoes-Araujo J.L."/>
        </authorList>
    </citation>
    <scope>NUCLEOTIDE SEQUENCE [LARGE SCALE GENOMIC DNA]</scope>
    <source>
        <strain evidence="4 5">BR3299</strain>
    </source>
</reference>
<dbReference type="AlphaFoldDB" id="A0A0H1RIG2"/>
<dbReference type="GO" id="GO:0016747">
    <property type="term" value="F:acyltransferase activity, transferring groups other than amino-acyl groups"/>
    <property type="evidence" value="ECO:0007669"/>
    <property type="project" value="InterPro"/>
</dbReference>
<gene>
    <name evidence="4" type="ORF">AA309_00535</name>
</gene>
<evidence type="ECO:0000259" key="3">
    <source>
        <dbReference type="PROSITE" id="PS51186"/>
    </source>
</evidence>
<dbReference type="PATRIC" id="fig|1225564.3.peg.3200"/>
<keyword evidence="2" id="KW-0012">Acyltransferase</keyword>
<dbReference type="InterPro" id="IPR050680">
    <property type="entry name" value="YpeA/RimI_acetyltransf"/>
</dbReference>
<accession>A0A0H1RIG2</accession>
<dbReference type="Pfam" id="PF00583">
    <property type="entry name" value="Acetyltransf_1"/>
    <property type="match status" value="1"/>
</dbReference>
<keyword evidence="1" id="KW-0808">Transferase</keyword>
<dbReference type="STRING" id="1225564.AA309_00535"/>